<name>A0A1J1HNY2_9DIPT</name>
<accession>A0A1J1HNY2</accession>
<evidence type="ECO:0000313" key="1">
    <source>
        <dbReference type="EMBL" id="CRK89242.1"/>
    </source>
</evidence>
<evidence type="ECO:0000313" key="2">
    <source>
        <dbReference type="Proteomes" id="UP000183832"/>
    </source>
</evidence>
<dbReference type="AlphaFoldDB" id="A0A1J1HNY2"/>
<gene>
    <name evidence="1" type="ORF">CLUMA_CG003001</name>
</gene>
<sequence>MNERKGKKSSQNTLPSIFDTTALFHQVPKNIFRPTGRVELKCQFYMEKKFLKAGQHAGPLLASTSVGQLLENLRTLTNLISFSGLPLGKLKVKFVYLSNHKGMKKLLNLTKATKNKCKTLN</sequence>
<proteinExistence type="predicted"/>
<reference evidence="1 2" key="1">
    <citation type="submission" date="2015-04" db="EMBL/GenBank/DDBJ databases">
        <authorList>
            <person name="Syromyatnikov M.Y."/>
            <person name="Popov V.N."/>
        </authorList>
    </citation>
    <scope>NUCLEOTIDE SEQUENCE [LARGE SCALE GENOMIC DNA]</scope>
</reference>
<keyword evidence="2" id="KW-1185">Reference proteome</keyword>
<dbReference type="EMBL" id="CVRI01000011">
    <property type="protein sequence ID" value="CRK89242.1"/>
    <property type="molecule type" value="Genomic_DNA"/>
</dbReference>
<dbReference type="Proteomes" id="UP000183832">
    <property type="component" value="Unassembled WGS sequence"/>
</dbReference>
<protein>
    <submittedName>
        <fullName evidence="1">CLUMA_CG003001, isoform A</fullName>
    </submittedName>
</protein>
<organism evidence="1 2">
    <name type="scientific">Clunio marinus</name>
    <dbReference type="NCBI Taxonomy" id="568069"/>
    <lineage>
        <taxon>Eukaryota</taxon>
        <taxon>Metazoa</taxon>
        <taxon>Ecdysozoa</taxon>
        <taxon>Arthropoda</taxon>
        <taxon>Hexapoda</taxon>
        <taxon>Insecta</taxon>
        <taxon>Pterygota</taxon>
        <taxon>Neoptera</taxon>
        <taxon>Endopterygota</taxon>
        <taxon>Diptera</taxon>
        <taxon>Nematocera</taxon>
        <taxon>Chironomoidea</taxon>
        <taxon>Chironomidae</taxon>
        <taxon>Clunio</taxon>
    </lineage>
</organism>